<dbReference type="Proteomes" id="UP000596742">
    <property type="component" value="Unassembled WGS sequence"/>
</dbReference>
<dbReference type="OrthoDB" id="1357022at2759"/>
<dbReference type="CDD" id="cd01671">
    <property type="entry name" value="CARD"/>
    <property type="match status" value="1"/>
</dbReference>
<gene>
    <name evidence="3" type="ORF">MGAL_10B094147</name>
</gene>
<dbReference type="AlphaFoldDB" id="A0A8B6CN32"/>
<evidence type="ECO:0000313" key="3">
    <source>
        <dbReference type="EMBL" id="VDI06912.1"/>
    </source>
</evidence>
<evidence type="ECO:0000313" key="4">
    <source>
        <dbReference type="Proteomes" id="UP000596742"/>
    </source>
</evidence>
<dbReference type="PANTHER" id="PTHR46791:SF5">
    <property type="entry name" value="CLR5 DOMAIN-CONTAINING PROTEIN-RELATED"/>
    <property type="match status" value="1"/>
</dbReference>
<dbReference type="GO" id="GO:0015074">
    <property type="term" value="P:DNA integration"/>
    <property type="evidence" value="ECO:0007669"/>
    <property type="project" value="InterPro"/>
</dbReference>
<dbReference type="PROSITE" id="PS50209">
    <property type="entry name" value="CARD"/>
    <property type="match status" value="1"/>
</dbReference>
<dbReference type="InterPro" id="IPR001584">
    <property type="entry name" value="Integrase_cat-core"/>
</dbReference>
<dbReference type="Pfam" id="PF00619">
    <property type="entry name" value="CARD"/>
    <property type="match status" value="1"/>
</dbReference>
<dbReference type="Gene3D" id="1.10.533.10">
    <property type="entry name" value="Death Domain, Fas"/>
    <property type="match status" value="1"/>
</dbReference>
<dbReference type="SUPFAM" id="SSF53098">
    <property type="entry name" value="Ribonuclease H-like"/>
    <property type="match status" value="1"/>
</dbReference>
<dbReference type="GO" id="GO:0042981">
    <property type="term" value="P:regulation of apoptotic process"/>
    <property type="evidence" value="ECO:0007669"/>
    <property type="project" value="InterPro"/>
</dbReference>
<dbReference type="InterPro" id="IPR012337">
    <property type="entry name" value="RNaseH-like_sf"/>
</dbReference>
<organism evidence="3 4">
    <name type="scientific">Mytilus galloprovincialis</name>
    <name type="common">Mediterranean mussel</name>
    <dbReference type="NCBI Taxonomy" id="29158"/>
    <lineage>
        <taxon>Eukaryota</taxon>
        <taxon>Metazoa</taxon>
        <taxon>Spiralia</taxon>
        <taxon>Lophotrochozoa</taxon>
        <taxon>Mollusca</taxon>
        <taxon>Bivalvia</taxon>
        <taxon>Autobranchia</taxon>
        <taxon>Pteriomorphia</taxon>
        <taxon>Mytilida</taxon>
        <taxon>Mytiloidea</taxon>
        <taxon>Mytilidae</taxon>
        <taxon>Mytilinae</taxon>
        <taxon>Mytilus</taxon>
    </lineage>
</organism>
<dbReference type="InterPro" id="IPR036397">
    <property type="entry name" value="RNaseH_sf"/>
</dbReference>
<feature type="domain" description="Integrase catalytic" evidence="2">
    <location>
        <begin position="113"/>
        <end position="294"/>
    </location>
</feature>
<keyword evidence="4" id="KW-1185">Reference proteome</keyword>
<name>A0A8B6CN32_MYTGA</name>
<comment type="caution">
    <text evidence="3">The sequence shown here is derived from an EMBL/GenBank/DDBJ whole genome shotgun (WGS) entry which is preliminary data.</text>
</comment>
<dbReference type="InterPro" id="IPR011029">
    <property type="entry name" value="DEATH-like_dom_sf"/>
</dbReference>
<dbReference type="Pfam" id="PF24764">
    <property type="entry name" value="rva_4"/>
    <property type="match status" value="1"/>
</dbReference>
<dbReference type="InterPro" id="IPR001315">
    <property type="entry name" value="CARD"/>
</dbReference>
<feature type="domain" description="CARD" evidence="1">
    <location>
        <begin position="1"/>
        <end position="75"/>
    </location>
</feature>
<dbReference type="EMBL" id="UYJE01001985">
    <property type="protein sequence ID" value="VDI06912.1"/>
    <property type="molecule type" value="Genomic_DNA"/>
</dbReference>
<reference evidence="3" key="1">
    <citation type="submission" date="2018-11" db="EMBL/GenBank/DDBJ databases">
        <authorList>
            <person name="Alioto T."/>
            <person name="Alioto T."/>
        </authorList>
    </citation>
    <scope>NUCLEOTIDE SEQUENCE</scope>
</reference>
<evidence type="ECO:0008006" key="5">
    <source>
        <dbReference type="Google" id="ProtNLM"/>
    </source>
</evidence>
<dbReference type="GO" id="GO:0003676">
    <property type="term" value="F:nucleic acid binding"/>
    <property type="evidence" value="ECO:0007669"/>
    <property type="project" value="InterPro"/>
</dbReference>
<dbReference type="InterPro" id="IPR058913">
    <property type="entry name" value="Integrase_dom_put"/>
</dbReference>
<proteinExistence type="predicted"/>
<accession>A0A8B6CN32</accession>
<sequence>MDARDKKKLTKNFVRLVAETPVETVADHLRQSGILTDELWEDIVYQNTEKNKVRQLLRTIIRRGPKAFHNFVDALLFNDCEELRVRDSCHRVDPVGCSLRSLERRNTQRRTYKVAGPNSLWHIDGNHKLIRWGVVIHGGIDGFSRLVTFLHDSNNNRSTTVFDLFTNASRKFGIPSRIRVDHGTENVDTCIFMEGYRGENRVSAIKGESSHNQRIERLWVDLWDFVSNEYYSLFSYMEKSKVLDLTSALHMWAFQYVFIPRINKSLEMFQLQYNSHGLSTENSKTPYQIFIQGVLRNMHSGCVSISDLMLQAGDAEELEGFGPNNYDDYGIDELDDDNEDNITEGGDSNIQTIHCPLNDQQIEHLTAVVNPIDNYKKLVHGIYMFKDVVAYLESVQYS</sequence>
<dbReference type="PANTHER" id="PTHR46791">
    <property type="entry name" value="EXPRESSED PROTEIN"/>
    <property type="match status" value="1"/>
</dbReference>
<dbReference type="SMART" id="SM00114">
    <property type="entry name" value="CARD"/>
    <property type="match status" value="1"/>
</dbReference>
<evidence type="ECO:0000259" key="1">
    <source>
        <dbReference type="PROSITE" id="PS50209"/>
    </source>
</evidence>
<protein>
    <recommendedName>
        <fullName evidence="5">CARD domain-containing protein</fullName>
    </recommendedName>
</protein>
<dbReference type="PROSITE" id="PS50994">
    <property type="entry name" value="INTEGRASE"/>
    <property type="match status" value="1"/>
</dbReference>
<dbReference type="Gene3D" id="3.30.420.10">
    <property type="entry name" value="Ribonuclease H-like superfamily/Ribonuclease H"/>
    <property type="match status" value="1"/>
</dbReference>
<dbReference type="SUPFAM" id="SSF47986">
    <property type="entry name" value="DEATH domain"/>
    <property type="match status" value="1"/>
</dbReference>
<evidence type="ECO:0000259" key="2">
    <source>
        <dbReference type="PROSITE" id="PS50994"/>
    </source>
</evidence>